<reference evidence="3" key="2">
    <citation type="journal article" date="2021" name="PeerJ">
        <title>Extensive microbial diversity within the chicken gut microbiome revealed by metagenomics and culture.</title>
        <authorList>
            <person name="Gilroy R."/>
            <person name="Ravi A."/>
            <person name="Getino M."/>
            <person name="Pursley I."/>
            <person name="Horton D.L."/>
            <person name="Alikhan N.F."/>
            <person name="Baker D."/>
            <person name="Gharbi K."/>
            <person name="Hall N."/>
            <person name="Watson M."/>
            <person name="Adriaenssens E.M."/>
            <person name="Foster-Nyarko E."/>
            <person name="Jarju S."/>
            <person name="Secka A."/>
            <person name="Antonio M."/>
            <person name="Oren A."/>
            <person name="Chaudhuri R.R."/>
            <person name="La Ragione R."/>
            <person name="Hildebrand F."/>
            <person name="Pallen M.J."/>
        </authorList>
    </citation>
    <scope>NUCLEOTIDE SEQUENCE</scope>
    <source>
        <strain evidence="3">CHK158-818</strain>
    </source>
</reference>
<evidence type="ECO:0000256" key="1">
    <source>
        <dbReference type="SAM" id="MobiDB-lite"/>
    </source>
</evidence>
<keyword evidence="2" id="KW-0472">Membrane</keyword>
<name>A0A9D1M6U4_9BACT</name>
<organism evidence="3 4">
    <name type="scientific">Candidatus Gallibacteroides avistercoris</name>
    <dbReference type="NCBI Taxonomy" id="2840833"/>
    <lineage>
        <taxon>Bacteria</taxon>
        <taxon>Pseudomonadati</taxon>
        <taxon>Bacteroidota</taxon>
        <taxon>Bacteroidia</taxon>
        <taxon>Bacteroidales</taxon>
        <taxon>Bacteroidaceae</taxon>
        <taxon>Bacteroidaceae incertae sedis</taxon>
        <taxon>Candidatus Gallibacteroides</taxon>
    </lineage>
</organism>
<evidence type="ECO:0000313" key="3">
    <source>
        <dbReference type="EMBL" id="HIU54880.1"/>
    </source>
</evidence>
<feature type="region of interest" description="Disordered" evidence="1">
    <location>
        <begin position="1"/>
        <end position="29"/>
    </location>
</feature>
<comment type="caution">
    <text evidence="3">The sequence shown here is derived from an EMBL/GenBank/DDBJ whole genome shotgun (WGS) entry which is preliminary data.</text>
</comment>
<keyword evidence="2" id="KW-0812">Transmembrane</keyword>
<reference evidence="3" key="1">
    <citation type="submission" date="2020-10" db="EMBL/GenBank/DDBJ databases">
        <authorList>
            <person name="Gilroy R."/>
        </authorList>
    </citation>
    <scope>NUCLEOTIDE SEQUENCE</scope>
    <source>
        <strain evidence="3">CHK158-818</strain>
    </source>
</reference>
<accession>A0A9D1M6U4</accession>
<dbReference type="Proteomes" id="UP000824112">
    <property type="component" value="Unassembled WGS sequence"/>
</dbReference>
<sequence>MEKEESFENGTDAAIVDDSGTSDTSADETFVEPDAVESTVLVESLGDINTKMDSLVNLNIIFVVGLALLVGCLCCSIFSKYFHG</sequence>
<dbReference type="EMBL" id="DVNA01000084">
    <property type="protein sequence ID" value="HIU54880.1"/>
    <property type="molecule type" value="Genomic_DNA"/>
</dbReference>
<gene>
    <name evidence="3" type="ORF">IAB03_03615</name>
</gene>
<dbReference type="AlphaFoldDB" id="A0A9D1M6U4"/>
<evidence type="ECO:0000313" key="4">
    <source>
        <dbReference type="Proteomes" id="UP000824112"/>
    </source>
</evidence>
<proteinExistence type="predicted"/>
<keyword evidence="2" id="KW-1133">Transmembrane helix</keyword>
<protein>
    <submittedName>
        <fullName evidence="3">Uncharacterized protein</fullName>
    </submittedName>
</protein>
<feature type="transmembrane region" description="Helical" evidence="2">
    <location>
        <begin position="60"/>
        <end position="82"/>
    </location>
</feature>
<evidence type="ECO:0000256" key="2">
    <source>
        <dbReference type="SAM" id="Phobius"/>
    </source>
</evidence>